<dbReference type="EMBL" id="CAJJDM010000063">
    <property type="protein sequence ID" value="CAD8079643.1"/>
    <property type="molecule type" value="Genomic_DNA"/>
</dbReference>
<feature type="region of interest" description="Disordered" evidence="1">
    <location>
        <begin position="128"/>
        <end position="154"/>
    </location>
</feature>
<organism evidence="2 3">
    <name type="scientific">Paramecium primaurelia</name>
    <dbReference type="NCBI Taxonomy" id="5886"/>
    <lineage>
        <taxon>Eukaryota</taxon>
        <taxon>Sar</taxon>
        <taxon>Alveolata</taxon>
        <taxon>Ciliophora</taxon>
        <taxon>Intramacronucleata</taxon>
        <taxon>Oligohymenophorea</taxon>
        <taxon>Peniculida</taxon>
        <taxon>Parameciidae</taxon>
        <taxon>Paramecium</taxon>
    </lineage>
</organism>
<proteinExistence type="predicted"/>
<gene>
    <name evidence="2" type="ORF">PPRIM_AZ9-3.1.T0620128</name>
</gene>
<dbReference type="OMA" id="MPTIHRK"/>
<evidence type="ECO:0000313" key="2">
    <source>
        <dbReference type="EMBL" id="CAD8079643.1"/>
    </source>
</evidence>
<dbReference type="AlphaFoldDB" id="A0A8S1MRD1"/>
<accession>A0A8S1MRD1</accession>
<dbReference type="Proteomes" id="UP000688137">
    <property type="component" value="Unassembled WGS sequence"/>
</dbReference>
<comment type="caution">
    <text evidence="2">The sequence shown here is derived from an EMBL/GenBank/DDBJ whole genome shotgun (WGS) entry which is preliminary data.</text>
</comment>
<evidence type="ECO:0000313" key="3">
    <source>
        <dbReference type="Proteomes" id="UP000688137"/>
    </source>
</evidence>
<protein>
    <submittedName>
        <fullName evidence="2">Uncharacterized protein</fullName>
    </submittedName>
</protein>
<reference evidence="2" key="1">
    <citation type="submission" date="2021-01" db="EMBL/GenBank/DDBJ databases">
        <authorList>
            <consortium name="Genoscope - CEA"/>
            <person name="William W."/>
        </authorList>
    </citation>
    <scope>NUCLEOTIDE SEQUENCE</scope>
</reference>
<sequence length="229" mass="26843">MLEYINRCLEFSLSPIPTFPTNLLTNIKFMTNIENQTIQPIVNLNPPIYYQQPFIQNPLISESYVIEENKLSFFISESPQTSQNEKNLNSQTKQSTKTLREQINERLQQNKQRQSHVPESSISPLKIRSKSPILFKTGHTPQKQESSENKENYMPTIHRKQFSQINENIETPKKGYLPFQNTKFNKTPSRQSQVQSKIKQELQPSQQQRHSLKRELKNGVSHIKITLYK</sequence>
<keyword evidence="3" id="KW-1185">Reference proteome</keyword>
<feature type="region of interest" description="Disordered" evidence="1">
    <location>
        <begin position="77"/>
        <end position="97"/>
    </location>
</feature>
<evidence type="ECO:0000256" key="1">
    <source>
        <dbReference type="SAM" id="MobiDB-lite"/>
    </source>
</evidence>
<name>A0A8S1MRD1_PARPR</name>